<protein>
    <submittedName>
        <fullName evidence="1">Ribonuclease H protein</fullName>
    </submittedName>
</protein>
<name>A0ACB8N453_CITSI</name>
<accession>A0ACB8N453</accession>
<evidence type="ECO:0000313" key="1">
    <source>
        <dbReference type="EMBL" id="KAH9792364.1"/>
    </source>
</evidence>
<sequence length="293" mass="33139">MSCARCGCVVENTLHVLRDCPSAKHVWSSLIPHGINHQFFSLNLRDWMLYNLRNLWKYDGMFDWPCLFGVTVWGLWFWRNQNLHNGVFTSKSNVVMDIKIRTEEIQKVNQSCLVHVAMKIEKYFGWVAPTWPWFKLNTDGAHKSSGLSSAGGLIRNCNGEWTIGFGMNIGVGTITGAELWGLYQGLCLAWDNGIQQLQVEVDSLCVTRLVADDEIRPNGHASLVRGIKELLNRTWQVQVKHVYRESNFAADFLANSALSLPVGLHIFNSLPLGAGFWIRHDSIGVSHPRFVLA</sequence>
<proteinExistence type="predicted"/>
<comment type="caution">
    <text evidence="1">The sequence shown here is derived from an EMBL/GenBank/DDBJ whole genome shotgun (WGS) entry which is preliminary data.</text>
</comment>
<evidence type="ECO:0000313" key="2">
    <source>
        <dbReference type="Proteomes" id="UP000829398"/>
    </source>
</evidence>
<gene>
    <name evidence="1" type="ORF">KPL71_004087</name>
</gene>
<dbReference type="Proteomes" id="UP000829398">
    <property type="component" value="Chromosome 2"/>
</dbReference>
<keyword evidence="2" id="KW-1185">Reference proteome</keyword>
<dbReference type="EMBL" id="CM039171">
    <property type="protein sequence ID" value="KAH9792364.1"/>
    <property type="molecule type" value="Genomic_DNA"/>
</dbReference>
<reference evidence="2" key="1">
    <citation type="journal article" date="2023" name="Hortic. Res.">
        <title>A chromosome-level phased genome enabling allele-level studies in sweet orange: a case study on citrus Huanglongbing tolerance.</title>
        <authorList>
            <person name="Wu B."/>
            <person name="Yu Q."/>
            <person name="Deng Z."/>
            <person name="Duan Y."/>
            <person name="Luo F."/>
            <person name="Gmitter F. Jr."/>
        </authorList>
    </citation>
    <scope>NUCLEOTIDE SEQUENCE [LARGE SCALE GENOMIC DNA]</scope>
    <source>
        <strain evidence="2">cv. Valencia</strain>
    </source>
</reference>
<organism evidence="1 2">
    <name type="scientific">Citrus sinensis</name>
    <name type="common">Sweet orange</name>
    <name type="synonym">Citrus aurantium var. sinensis</name>
    <dbReference type="NCBI Taxonomy" id="2711"/>
    <lineage>
        <taxon>Eukaryota</taxon>
        <taxon>Viridiplantae</taxon>
        <taxon>Streptophyta</taxon>
        <taxon>Embryophyta</taxon>
        <taxon>Tracheophyta</taxon>
        <taxon>Spermatophyta</taxon>
        <taxon>Magnoliopsida</taxon>
        <taxon>eudicotyledons</taxon>
        <taxon>Gunneridae</taxon>
        <taxon>Pentapetalae</taxon>
        <taxon>rosids</taxon>
        <taxon>malvids</taxon>
        <taxon>Sapindales</taxon>
        <taxon>Rutaceae</taxon>
        <taxon>Aurantioideae</taxon>
        <taxon>Citrus</taxon>
    </lineage>
</organism>